<dbReference type="EMBL" id="BGPR01003634">
    <property type="protein sequence ID" value="GBM90588.1"/>
    <property type="molecule type" value="Genomic_DNA"/>
</dbReference>
<organism evidence="1 2">
    <name type="scientific">Araneus ventricosus</name>
    <name type="common">Orbweaver spider</name>
    <name type="synonym">Epeira ventricosa</name>
    <dbReference type="NCBI Taxonomy" id="182803"/>
    <lineage>
        <taxon>Eukaryota</taxon>
        <taxon>Metazoa</taxon>
        <taxon>Ecdysozoa</taxon>
        <taxon>Arthropoda</taxon>
        <taxon>Chelicerata</taxon>
        <taxon>Arachnida</taxon>
        <taxon>Araneae</taxon>
        <taxon>Araneomorphae</taxon>
        <taxon>Entelegynae</taxon>
        <taxon>Araneoidea</taxon>
        <taxon>Araneidae</taxon>
        <taxon>Araneus</taxon>
    </lineage>
</organism>
<evidence type="ECO:0000313" key="1">
    <source>
        <dbReference type="EMBL" id="GBM90588.1"/>
    </source>
</evidence>
<keyword evidence="2" id="KW-1185">Reference proteome</keyword>
<accession>A0A4Y2JM91</accession>
<proteinExistence type="predicted"/>
<sequence>MWIIILLTSPPQQRIQFSADYTLFEVSPVKALELAVLSAYGWEPSDQNCPKKKILILGCPDSDPGLIVDEQLITS</sequence>
<reference evidence="1 2" key="1">
    <citation type="journal article" date="2019" name="Sci. Rep.">
        <title>Orb-weaving spider Araneus ventricosus genome elucidates the spidroin gene catalogue.</title>
        <authorList>
            <person name="Kono N."/>
            <person name="Nakamura H."/>
            <person name="Ohtoshi R."/>
            <person name="Moran D.A.P."/>
            <person name="Shinohara A."/>
            <person name="Yoshida Y."/>
            <person name="Fujiwara M."/>
            <person name="Mori M."/>
            <person name="Tomita M."/>
            <person name="Arakawa K."/>
        </authorList>
    </citation>
    <scope>NUCLEOTIDE SEQUENCE [LARGE SCALE GENOMIC DNA]</scope>
</reference>
<dbReference type="AlphaFoldDB" id="A0A4Y2JM91"/>
<gene>
    <name evidence="1" type="ORF">AVEN_66728_1</name>
</gene>
<protein>
    <submittedName>
        <fullName evidence="1">Uncharacterized protein</fullName>
    </submittedName>
</protein>
<dbReference type="Proteomes" id="UP000499080">
    <property type="component" value="Unassembled WGS sequence"/>
</dbReference>
<name>A0A4Y2JM91_ARAVE</name>
<comment type="caution">
    <text evidence="1">The sequence shown here is derived from an EMBL/GenBank/DDBJ whole genome shotgun (WGS) entry which is preliminary data.</text>
</comment>
<evidence type="ECO:0000313" key="2">
    <source>
        <dbReference type="Proteomes" id="UP000499080"/>
    </source>
</evidence>